<keyword evidence="1" id="KW-0472">Membrane</keyword>
<evidence type="ECO:0000313" key="4">
    <source>
        <dbReference type="EMBL" id="EUC54250.1"/>
    </source>
</evidence>
<proteinExistence type="predicted"/>
<feature type="transmembrane region" description="Helical" evidence="1">
    <location>
        <begin position="333"/>
        <end position="354"/>
    </location>
</feature>
<dbReference type="OrthoDB" id="3234968at2759"/>
<sequence>MIFVMTLESPVSRLLIFAVILLIPLTSRAELVNKTVDDAYIHNSYQPNGTQSSGYLDGIQYYPAWSHDNGDSKWFNDTYSSLKKARSNLIYFFQGDTIHYYGETGGSDHAPVMVYLDGDPKGEMVLTNTSTSTINYEQLLWSKTGLGSGDHQIIVTHGGQTGQVVGLDYFVIESDHEFVPSRAGPAASSIPPGAIIVDDNNLEFITYTNWLTEVFESGGVKFYYNNTIHRTKVPGSYATFKFTGTAVWYLTDTYLTHADLNITLDGVFNDVVKTRSGTTLSQRIVWNATDLEYGEHTVIVTHKDDASSYATLDYFMYLPGESPQKPKSATGPIIGGVIGGAVLVALCMAGYMLVRRRRAAKLQSIDLNGPDYGFNQPPLLNPSTGSQPVALQPIWGYVATPYVAQATGSSPAVNSEAYIYAE</sequence>
<reference evidence="5" key="1">
    <citation type="journal article" date="2014" name="Genome Announc.">
        <title>Draft genome sequence of the plant-pathogenic soil fungus Rhizoctonia solani anastomosis group 3 strain Rhs1AP.</title>
        <authorList>
            <person name="Cubeta M.A."/>
            <person name="Thomas E."/>
            <person name="Dean R.A."/>
            <person name="Jabaji S."/>
            <person name="Neate S.M."/>
            <person name="Tavantzis S."/>
            <person name="Toda T."/>
            <person name="Vilgalys R."/>
            <person name="Bharathan N."/>
            <person name="Fedorova-Abrams N."/>
            <person name="Pakala S.B."/>
            <person name="Pakala S.M."/>
            <person name="Zafar N."/>
            <person name="Joardar V."/>
            <person name="Losada L."/>
            <person name="Nierman W.C."/>
        </authorList>
    </citation>
    <scope>NUCLEOTIDE SEQUENCE [LARGE SCALE GENOMIC DNA]</scope>
    <source>
        <strain evidence="5">AG-3</strain>
    </source>
</reference>
<dbReference type="InterPro" id="IPR040794">
    <property type="entry name" value="CE2_N"/>
</dbReference>
<organism evidence="4 5">
    <name type="scientific">Rhizoctonia solani AG-3 Rhs1AP</name>
    <dbReference type="NCBI Taxonomy" id="1086054"/>
    <lineage>
        <taxon>Eukaryota</taxon>
        <taxon>Fungi</taxon>
        <taxon>Dikarya</taxon>
        <taxon>Basidiomycota</taxon>
        <taxon>Agaricomycotina</taxon>
        <taxon>Agaricomycetes</taxon>
        <taxon>Cantharellales</taxon>
        <taxon>Ceratobasidiaceae</taxon>
        <taxon>Rhizoctonia</taxon>
    </lineage>
</organism>
<dbReference type="Gene3D" id="2.60.120.260">
    <property type="entry name" value="Galactose-binding domain-like"/>
    <property type="match status" value="2"/>
</dbReference>
<accession>X8IWV4</accession>
<comment type="caution">
    <text evidence="4">The sequence shown here is derived from an EMBL/GenBank/DDBJ whole genome shotgun (WGS) entry which is preliminary data.</text>
</comment>
<evidence type="ECO:0000313" key="5">
    <source>
        <dbReference type="Proteomes" id="UP000030108"/>
    </source>
</evidence>
<keyword evidence="1" id="KW-1133">Transmembrane helix</keyword>
<evidence type="ECO:0000256" key="1">
    <source>
        <dbReference type="SAM" id="Phobius"/>
    </source>
</evidence>
<dbReference type="AlphaFoldDB" id="X8IWV4"/>
<gene>
    <name evidence="4" type="ORF">RSOL_034170</name>
</gene>
<keyword evidence="2" id="KW-0732">Signal</keyword>
<dbReference type="Proteomes" id="UP000030108">
    <property type="component" value="Unassembled WGS sequence"/>
</dbReference>
<feature type="signal peptide" evidence="2">
    <location>
        <begin position="1"/>
        <end position="29"/>
    </location>
</feature>
<evidence type="ECO:0000256" key="2">
    <source>
        <dbReference type="SAM" id="SignalP"/>
    </source>
</evidence>
<dbReference type="EMBL" id="JATN01000322">
    <property type="protein sequence ID" value="EUC54250.1"/>
    <property type="molecule type" value="Genomic_DNA"/>
</dbReference>
<name>X8IWV4_9AGAM</name>
<protein>
    <submittedName>
        <fullName evidence="4">Transmembrane protein, putative</fullName>
    </submittedName>
</protein>
<keyword evidence="1 4" id="KW-0812">Transmembrane</keyword>
<evidence type="ECO:0000259" key="3">
    <source>
        <dbReference type="Pfam" id="PF17996"/>
    </source>
</evidence>
<feature type="domain" description="Carbohydrate esterase 2 N-terminal" evidence="3">
    <location>
        <begin position="225"/>
        <end position="310"/>
    </location>
</feature>
<dbReference type="Pfam" id="PF17996">
    <property type="entry name" value="CE2_N"/>
    <property type="match status" value="1"/>
</dbReference>
<feature type="non-terminal residue" evidence="4">
    <location>
        <position position="422"/>
    </location>
</feature>
<feature type="chain" id="PRO_5004986139" evidence="2">
    <location>
        <begin position="30"/>
        <end position="422"/>
    </location>
</feature>